<dbReference type="SUPFAM" id="SSF53335">
    <property type="entry name" value="S-adenosyl-L-methionine-dependent methyltransferases"/>
    <property type="match status" value="1"/>
</dbReference>
<evidence type="ECO:0000313" key="11">
    <source>
        <dbReference type="Proteomes" id="UP000270190"/>
    </source>
</evidence>
<proteinExistence type="inferred from homology"/>
<dbReference type="KEGG" id="bths:CNY62_06855"/>
<dbReference type="InterPro" id="IPR040758">
    <property type="entry name" value="PrmC_N"/>
</dbReference>
<feature type="domain" description="Release factor glutamine methyltransferase N-terminal" evidence="7">
    <location>
        <begin position="5"/>
        <end position="73"/>
    </location>
</feature>
<keyword evidence="10" id="KW-1185">Reference proteome</keyword>
<dbReference type="Proteomes" id="UP000243591">
    <property type="component" value="Chromosome"/>
</dbReference>
<evidence type="ECO:0000313" key="9">
    <source>
        <dbReference type="EMBL" id="SPP30169.1"/>
    </source>
</evidence>
<dbReference type="EMBL" id="CP023483">
    <property type="protein sequence ID" value="ATF26131.1"/>
    <property type="molecule type" value="Genomic_DNA"/>
</dbReference>
<dbReference type="PANTHER" id="PTHR18895:SF74">
    <property type="entry name" value="MTRF1L RELEASE FACTOR GLUTAMINE METHYLTRANSFERASE"/>
    <property type="match status" value="1"/>
</dbReference>
<dbReference type="InterPro" id="IPR002052">
    <property type="entry name" value="DNA_methylase_N6_adenine_CS"/>
</dbReference>
<dbReference type="AlphaFoldDB" id="A0A1D2LSR5"/>
<evidence type="ECO:0000256" key="2">
    <source>
        <dbReference type="ARBA" id="ARBA00022679"/>
    </source>
</evidence>
<evidence type="ECO:0000256" key="4">
    <source>
        <dbReference type="ARBA" id="ARBA00048391"/>
    </source>
</evidence>
<comment type="caution">
    <text evidence="5">Lacks conserved residue(s) required for the propagation of feature annotation.</text>
</comment>
<dbReference type="GO" id="GO:0003676">
    <property type="term" value="F:nucleic acid binding"/>
    <property type="evidence" value="ECO:0007669"/>
    <property type="project" value="InterPro"/>
</dbReference>
<dbReference type="Gene3D" id="3.40.50.150">
    <property type="entry name" value="Vaccinia Virus protein VP39"/>
    <property type="match status" value="1"/>
</dbReference>
<dbReference type="Pfam" id="PF05175">
    <property type="entry name" value="MTS"/>
    <property type="match status" value="1"/>
</dbReference>
<dbReference type="GO" id="GO:0102559">
    <property type="term" value="F:peptide chain release factor N(5)-glutamine methyltransferase activity"/>
    <property type="evidence" value="ECO:0007669"/>
    <property type="project" value="UniProtKB-EC"/>
</dbReference>
<evidence type="ECO:0000256" key="1">
    <source>
        <dbReference type="ARBA" id="ARBA00022603"/>
    </source>
</evidence>
<dbReference type="GO" id="GO:0032259">
    <property type="term" value="P:methylation"/>
    <property type="evidence" value="ECO:0007669"/>
    <property type="project" value="UniProtKB-KW"/>
</dbReference>
<protein>
    <recommendedName>
        <fullName evidence="5">Release factor glutamine methyltransferase</fullName>
        <shortName evidence="5">RF MTase</shortName>
        <ecNumber evidence="5">2.1.1.297</ecNumber>
    </recommendedName>
    <alternativeName>
        <fullName evidence="5">N5-glutamine methyltransferase PrmC</fullName>
    </alternativeName>
    <alternativeName>
        <fullName evidence="5">Protein-(glutamine-N5) MTase PrmC</fullName>
    </alternativeName>
    <alternativeName>
        <fullName evidence="5">Protein-glutamine N-methyltransferase PrmC</fullName>
    </alternativeName>
</protein>
<reference evidence="11" key="3">
    <citation type="submission" date="2018-04" db="EMBL/GenBank/DDBJ databases">
        <authorList>
            <person name="Illikoud N."/>
        </authorList>
    </citation>
    <scope>NUCLEOTIDE SEQUENCE [LARGE SCALE GENOMIC DNA]</scope>
</reference>
<dbReference type="InterPro" id="IPR050320">
    <property type="entry name" value="N5-glutamine_MTase"/>
</dbReference>
<dbReference type="NCBIfam" id="TIGR03534">
    <property type="entry name" value="RF_mod_PrmC"/>
    <property type="match status" value="1"/>
</dbReference>
<keyword evidence="1 5" id="KW-0489">Methyltransferase</keyword>
<dbReference type="STRING" id="2756.BFR44_09805"/>
<feature type="domain" description="Methyltransferase small" evidence="6">
    <location>
        <begin position="104"/>
        <end position="196"/>
    </location>
</feature>
<evidence type="ECO:0000313" key="10">
    <source>
        <dbReference type="Proteomes" id="UP000243591"/>
    </source>
</evidence>
<comment type="catalytic activity">
    <reaction evidence="4 5">
        <text>L-glutaminyl-[peptide chain release factor] + S-adenosyl-L-methionine = N(5)-methyl-L-glutaminyl-[peptide chain release factor] + S-adenosyl-L-homocysteine + H(+)</text>
        <dbReference type="Rhea" id="RHEA:42896"/>
        <dbReference type="Rhea" id="RHEA-COMP:10271"/>
        <dbReference type="Rhea" id="RHEA-COMP:10272"/>
        <dbReference type="ChEBI" id="CHEBI:15378"/>
        <dbReference type="ChEBI" id="CHEBI:30011"/>
        <dbReference type="ChEBI" id="CHEBI:57856"/>
        <dbReference type="ChEBI" id="CHEBI:59789"/>
        <dbReference type="ChEBI" id="CHEBI:61891"/>
        <dbReference type="EC" id="2.1.1.297"/>
    </reaction>
</comment>
<feature type="binding site" evidence="5">
    <location>
        <position position="186"/>
    </location>
    <ligand>
        <name>S-adenosyl-L-methionine</name>
        <dbReference type="ChEBI" id="CHEBI:59789"/>
    </ligand>
</feature>
<evidence type="ECO:0000259" key="7">
    <source>
        <dbReference type="Pfam" id="PF17827"/>
    </source>
</evidence>
<dbReference type="RefSeq" id="WP_029090886.1">
    <property type="nucleotide sequence ID" value="NZ_CBCPIX010000008.1"/>
</dbReference>
<evidence type="ECO:0000256" key="5">
    <source>
        <dbReference type="HAMAP-Rule" id="MF_02126"/>
    </source>
</evidence>
<dbReference type="PROSITE" id="PS00092">
    <property type="entry name" value="N6_MTASE"/>
    <property type="match status" value="1"/>
</dbReference>
<dbReference type="Pfam" id="PF17827">
    <property type="entry name" value="PrmC_N"/>
    <property type="match status" value="1"/>
</dbReference>
<reference evidence="9" key="2">
    <citation type="submission" date="2018-04" db="EMBL/GenBank/DDBJ databases">
        <authorList>
            <person name="Go L.Y."/>
            <person name="Mitchell J.A."/>
        </authorList>
    </citation>
    <scope>NUCLEOTIDE SEQUENCE</scope>
    <source>
        <strain evidence="9">BSAS1 3</strain>
    </source>
</reference>
<keyword evidence="3 5" id="KW-0949">S-adenosyl-L-methionine</keyword>
<dbReference type="InterPro" id="IPR029063">
    <property type="entry name" value="SAM-dependent_MTases_sf"/>
</dbReference>
<organism evidence="8 10">
    <name type="scientific">Brochothrix thermosphacta</name>
    <name type="common">Microbacterium thermosphactum</name>
    <dbReference type="NCBI Taxonomy" id="2756"/>
    <lineage>
        <taxon>Bacteria</taxon>
        <taxon>Bacillati</taxon>
        <taxon>Bacillota</taxon>
        <taxon>Bacilli</taxon>
        <taxon>Bacillales</taxon>
        <taxon>Listeriaceae</taxon>
        <taxon>Brochothrix</taxon>
    </lineage>
</organism>
<dbReference type="NCBIfam" id="TIGR00536">
    <property type="entry name" value="hemK_fam"/>
    <property type="match status" value="1"/>
</dbReference>
<feature type="binding site" evidence="5">
    <location>
        <begin position="119"/>
        <end position="123"/>
    </location>
    <ligand>
        <name>S-adenosyl-L-methionine</name>
        <dbReference type="ChEBI" id="CHEBI:59789"/>
    </ligand>
</feature>
<sequence>MKVTEWLAQAKATLQTAELEPVISEVLMQRQMGWTKTQMVLSRHELVPTTVLAMLDEQLSRALAGEPVQYITGEEVFYDRVFSVSEAVLIPRPETEELVEHVLSVLKKFPDDARVVDVGTGSGAIAITLKKEQPTLRVFASDISVEALAVAEKNAQTLAAEITFVQGDLLQPLIDSGEKFDVVVSNPPYIAYSETDVMDVSVIEYEPHLALFAENDGLALYQRLIQQLPSCLKKGGVAAFEIGYHQGEAIKSALAEAYPQAKIAVVKDLSGNDRVVLMET</sequence>
<feature type="binding site" evidence="5">
    <location>
        <position position="142"/>
    </location>
    <ligand>
        <name>S-adenosyl-L-methionine</name>
        <dbReference type="ChEBI" id="CHEBI:59789"/>
    </ligand>
</feature>
<gene>
    <name evidence="5 8" type="primary">prmC</name>
    <name evidence="9" type="ORF">BTBSAS_70020</name>
    <name evidence="8" type="ORF">CNY62_06855</name>
</gene>
<dbReference type="HAMAP" id="MF_02126">
    <property type="entry name" value="RF_methyltr_PrmC"/>
    <property type="match status" value="1"/>
</dbReference>
<feature type="binding site" evidence="5">
    <location>
        <begin position="186"/>
        <end position="189"/>
    </location>
    <ligand>
        <name>substrate</name>
    </ligand>
</feature>
<dbReference type="CDD" id="cd02440">
    <property type="entry name" value="AdoMet_MTases"/>
    <property type="match status" value="1"/>
</dbReference>
<dbReference type="EC" id="2.1.1.297" evidence="5"/>
<comment type="function">
    <text evidence="5">Methylates the class 1 translation termination release factors RF1/PrfA and RF2/PrfB on the glutamine residue of the universally conserved GGQ motif.</text>
</comment>
<dbReference type="EMBL" id="OUNC01000067">
    <property type="protein sequence ID" value="SPP30169.1"/>
    <property type="molecule type" value="Genomic_DNA"/>
</dbReference>
<comment type="similarity">
    <text evidence="5">Belongs to the protein N5-glutamine methyltransferase family. PrmC subfamily.</text>
</comment>
<dbReference type="PANTHER" id="PTHR18895">
    <property type="entry name" value="HEMK METHYLTRANSFERASE"/>
    <property type="match status" value="1"/>
</dbReference>
<name>A0A1D2LSR5_BROTH</name>
<dbReference type="Proteomes" id="UP000270190">
    <property type="component" value="Unassembled WGS sequence"/>
</dbReference>
<dbReference type="InterPro" id="IPR019874">
    <property type="entry name" value="RF_methyltr_PrmC"/>
</dbReference>
<evidence type="ECO:0000256" key="3">
    <source>
        <dbReference type="ARBA" id="ARBA00022691"/>
    </source>
</evidence>
<dbReference type="InterPro" id="IPR007848">
    <property type="entry name" value="Small_mtfrase_dom"/>
</dbReference>
<evidence type="ECO:0000259" key="6">
    <source>
        <dbReference type="Pfam" id="PF05175"/>
    </source>
</evidence>
<dbReference type="InterPro" id="IPR004556">
    <property type="entry name" value="HemK-like"/>
</dbReference>
<evidence type="ECO:0000313" key="8">
    <source>
        <dbReference type="EMBL" id="ATF26131.1"/>
    </source>
</evidence>
<dbReference type="Gene3D" id="1.10.8.10">
    <property type="entry name" value="DNA helicase RuvA subunit, C-terminal domain"/>
    <property type="match status" value="1"/>
</dbReference>
<keyword evidence="2 5" id="KW-0808">Transferase</keyword>
<reference evidence="8 10" key="1">
    <citation type="submission" date="2017-09" db="EMBL/GenBank/DDBJ databases">
        <title>Complete Genome Sequences of Two Strains of the Meat Spoilage Bacterium Brochothrix thermosphacta Isolated from Ground Chicken.</title>
        <authorList>
            <person name="Paoli G.C."/>
            <person name="Wijey C."/>
            <person name="Chen C.-Y."/>
            <person name="Nguyen L."/>
            <person name="Yan X."/>
            <person name="Irwin P.L."/>
        </authorList>
    </citation>
    <scope>NUCLEOTIDE SEQUENCE [LARGE SCALE GENOMIC DNA]</scope>
    <source>
        <strain evidence="8 10">BI</strain>
    </source>
</reference>
<accession>A0A1D2LSR5</accession>